<reference evidence="2 3" key="1">
    <citation type="submission" date="2021-05" db="EMBL/GenBank/DDBJ databases">
        <title>Isolation, identification, and the growth promoting effects of Pantoea dispersa strain YSD J2 from the aboveground leaves of Cyperus esculentus L.Var. Sativus.</title>
        <authorList>
            <person name="Wang S."/>
            <person name="Tang X.M."/>
            <person name="Huang Y.N."/>
        </authorList>
    </citation>
    <scope>NUCLEOTIDE SEQUENCE [LARGE SCALE GENOMIC DNA]</scope>
    <source>
        <strain evidence="3">YSD YN2</strain>
    </source>
</reference>
<dbReference type="EMBL" id="CP074352">
    <property type="protein sequence ID" value="UYU30681.1"/>
    <property type="molecule type" value="Genomic_DNA"/>
</dbReference>
<evidence type="ECO:0000256" key="1">
    <source>
        <dbReference type="SAM" id="SignalP"/>
    </source>
</evidence>
<sequence length="225" mass="24813">MKFCIKTILSSVFFSIAIVSSANEDRTVTRVKQHDGSEWSVERDADGYSLLYANINKKVYRNTALIEPDSNENSLFLSSNSDGTVTVAIAYPRNTLAYEFSGGAVPVLRSACREMRVASSDEMEAVALMTLCDINIQNNSYSLPDVKADALLQVDNLRLQAPVSALISSDKAFLLDRAGNSKPRKPYLIKGDKVVIENYKHPLVKINFTSRGKLASAWINVADIL</sequence>
<name>A0ABY6JDY0_9ENTR</name>
<proteinExistence type="predicted"/>
<keyword evidence="1" id="KW-0732">Signal</keyword>
<accession>A0ABY6JDY0</accession>
<gene>
    <name evidence="2" type="ORF">KFZ77_12455</name>
</gene>
<organism evidence="2 3">
    <name type="scientific">Siccibacter colletis</name>
    <dbReference type="NCBI Taxonomy" id="1505757"/>
    <lineage>
        <taxon>Bacteria</taxon>
        <taxon>Pseudomonadati</taxon>
        <taxon>Pseudomonadota</taxon>
        <taxon>Gammaproteobacteria</taxon>
        <taxon>Enterobacterales</taxon>
        <taxon>Enterobacteriaceae</taxon>
        <taxon>Siccibacter</taxon>
    </lineage>
</organism>
<feature type="chain" id="PRO_5047155060" evidence="1">
    <location>
        <begin position="25"/>
        <end position="225"/>
    </location>
</feature>
<feature type="signal peptide" evidence="1">
    <location>
        <begin position="1"/>
        <end position="24"/>
    </location>
</feature>
<keyword evidence="3" id="KW-1185">Reference proteome</keyword>
<evidence type="ECO:0000313" key="2">
    <source>
        <dbReference type="EMBL" id="UYU30681.1"/>
    </source>
</evidence>
<evidence type="ECO:0000313" key="3">
    <source>
        <dbReference type="Proteomes" id="UP001156318"/>
    </source>
</evidence>
<dbReference type="Proteomes" id="UP001156318">
    <property type="component" value="Chromosome"/>
</dbReference>
<dbReference type="RefSeq" id="WP_264384373.1">
    <property type="nucleotide sequence ID" value="NZ_CP074352.1"/>
</dbReference>
<protein>
    <submittedName>
        <fullName evidence="2">Uncharacterized protein</fullName>
    </submittedName>
</protein>